<dbReference type="Proteomes" id="UP000664617">
    <property type="component" value="Unassembled WGS sequence"/>
</dbReference>
<dbReference type="Pfam" id="PF22599">
    <property type="entry name" value="SecDF_P1_head"/>
    <property type="match status" value="1"/>
</dbReference>
<feature type="domain" description="Protein export membrane protein SecD/SecF C-terminal" evidence="11">
    <location>
        <begin position="372"/>
        <end position="546"/>
    </location>
</feature>
<dbReference type="EMBL" id="JAFMPK010000047">
    <property type="protein sequence ID" value="MBO0610586.1"/>
    <property type="molecule type" value="Genomic_DNA"/>
</dbReference>
<evidence type="ECO:0000256" key="2">
    <source>
        <dbReference type="ARBA" id="ARBA00022448"/>
    </source>
</evidence>
<dbReference type="PANTHER" id="PTHR30081:SF1">
    <property type="entry name" value="PROTEIN TRANSLOCASE SUBUNIT SECD"/>
    <property type="match status" value="1"/>
</dbReference>
<keyword evidence="8 9" id="KW-0472">Membrane</keyword>
<evidence type="ECO:0000259" key="11">
    <source>
        <dbReference type="Pfam" id="PF02355"/>
    </source>
</evidence>
<evidence type="ECO:0000259" key="12">
    <source>
        <dbReference type="Pfam" id="PF21760"/>
    </source>
</evidence>
<gene>
    <name evidence="9 14" type="primary">secD</name>
    <name evidence="14" type="ORF">J0911_16260</name>
</gene>
<feature type="transmembrane region" description="Helical" evidence="9">
    <location>
        <begin position="392"/>
        <end position="409"/>
    </location>
</feature>
<dbReference type="Pfam" id="PF02355">
    <property type="entry name" value="SecD_SecF_C"/>
    <property type="match status" value="1"/>
</dbReference>
<dbReference type="Gene3D" id="3.30.1360.200">
    <property type="match status" value="1"/>
</dbReference>
<evidence type="ECO:0000259" key="13">
    <source>
        <dbReference type="Pfam" id="PF22599"/>
    </source>
</evidence>
<feature type="compositionally biased region" description="Low complexity" evidence="10">
    <location>
        <begin position="152"/>
        <end position="188"/>
    </location>
</feature>
<feature type="transmembrane region" description="Helical" evidence="9">
    <location>
        <begin position="444"/>
        <end position="467"/>
    </location>
</feature>
<evidence type="ECO:0000256" key="8">
    <source>
        <dbReference type="ARBA" id="ARBA00023136"/>
    </source>
</evidence>
<evidence type="ECO:0000256" key="3">
    <source>
        <dbReference type="ARBA" id="ARBA00022475"/>
    </source>
</evidence>
<dbReference type="PANTHER" id="PTHR30081">
    <property type="entry name" value="PROTEIN-EXPORT MEMBRANE PROTEIN SEC"/>
    <property type="match status" value="1"/>
</dbReference>
<dbReference type="RefSeq" id="WP_207276509.1">
    <property type="nucleotide sequence ID" value="NZ_JAFMPK010000047.1"/>
</dbReference>
<dbReference type="NCBIfam" id="TIGR00916">
    <property type="entry name" value="2A0604s01"/>
    <property type="match status" value="1"/>
</dbReference>
<keyword evidence="6 9" id="KW-1133">Transmembrane helix</keyword>
<evidence type="ECO:0000256" key="4">
    <source>
        <dbReference type="ARBA" id="ARBA00022692"/>
    </source>
</evidence>
<feature type="compositionally biased region" description="Low complexity" evidence="10">
    <location>
        <begin position="609"/>
        <end position="620"/>
    </location>
</feature>
<feature type="domain" description="SecDF P1 head subdomain" evidence="13">
    <location>
        <begin position="257"/>
        <end position="369"/>
    </location>
</feature>
<name>A0ABS3IC44_9MICO</name>
<dbReference type="SUPFAM" id="SSF82866">
    <property type="entry name" value="Multidrug efflux transporter AcrB transmembrane domain"/>
    <property type="match status" value="1"/>
</dbReference>
<feature type="compositionally biased region" description="Acidic residues" evidence="10">
    <location>
        <begin position="133"/>
        <end position="147"/>
    </location>
</feature>
<dbReference type="HAMAP" id="MF_01463_B">
    <property type="entry name" value="SecD_B"/>
    <property type="match status" value="1"/>
</dbReference>
<evidence type="ECO:0000256" key="6">
    <source>
        <dbReference type="ARBA" id="ARBA00022989"/>
    </source>
</evidence>
<feature type="region of interest" description="Disordered" evidence="10">
    <location>
        <begin position="577"/>
        <end position="669"/>
    </location>
</feature>
<dbReference type="Pfam" id="PF21760">
    <property type="entry name" value="SecD_1st"/>
    <property type="match status" value="1"/>
</dbReference>
<dbReference type="InterPro" id="IPR055344">
    <property type="entry name" value="SecD_SecF_C_bact"/>
</dbReference>
<comment type="caution">
    <text evidence="9">Lacks conserved residue(s) required for the propagation of feature annotation.</text>
</comment>
<protein>
    <recommendedName>
        <fullName evidence="9">Protein translocase subunit SecD</fullName>
    </recommendedName>
</protein>
<evidence type="ECO:0000313" key="14">
    <source>
        <dbReference type="EMBL" id="MBO0610586.1"/>
    </source>
</evidence>
<evidence type="ECO:0000256" key="7">
    <source>
        <dbReference type="ARBA" id="ARBA00023010"/>
    </source>
</evidence>
<reference evidence="15" key="2">
    <citation type="submission" date="2023-07" db="EMBL/GenBank/DDBJ databases">
        <title>Myceligenerans salitolerans sp. nov., a halotolerant actinomycete isolated from a salt lake in Xinjiang, China.</title>
        <authorList>
            <person name="Guan T."/>
        </authorList>
    </citation>
    <scope>NUCLEOTIDE SEQUENCE [LARGE SCALE GENOMIC DNA]</scope>
    <source>
        <strain evidence="15">XHU 5031</strain>
    </source>
</reference>
<comment type="function">
    <text evidence="9">Part of the Sec protein translocase complex. Interacts with the SecYEG preprotein conducting channel. SecDF uses the proton motive force (PMF) to complete protein translocation after the ATP-dependent function of SecA.</text>
</comment>
<proteinExistence type="inferred from homology"/>
<dbReference type="InterPro" id="IPR005791">
    <property type="entry name" value="SecD"/>
</dbReference>
<sequence length="669" mass="69947">MTIFTMLLPLAVLVAGSQLDARSEENPDGASLAPALALDLQGGTQIVLQAVTSDGSEITPEAMDEAVGVIRQRVDANGVTEADIAVQGDRQIIVEIPGEVDDETIALISKAAQMKFRPVLTVGSPLATADPSAEAEGESGDEADSENADGQGENANADGENANADGENANADGENANGEGSAEEGNAATSDEELLQQIADEQEELDPTDPSDLAQITPAVQELADRTDCTDPANLEGGGGDNPNLPLVTCDQTGVAKYILGPVEVAGTELTSASSGLGVGANGVQTNEWVVNLTFNDEGTAAFRETTERLQSLESPRNQFAITLDGLVVSAPSLSPGVIITNGQAEISGTFTRDSAATLANQLSFGSLPLTFEVQSQNQISATLGTEQLQRGLFAGLIGLILVVVYSLFQYRTLGGLTIASLIVAGVMTYVVIALLSWGMGYRLSLPGVAGLIVAIGFTADSFIVYFERIRDELRDGRSLRLAVQRGWVRARRTIYAAKSVNLLSAIILYFMTVGGVRGFAFTLGLTTVIDILVVIWFTHPMMELLAKVPFFRDGHKWSGLSPDRLRLSSGGPRYKGAGRVEWEPGSTQVPSESVEVADEPAERTPAYAGAQAQSVPSGGAASGGAVPGGGAAPASATRAPDGRRMTIAERRAAERKAASEAAKNEEQL</sequence>
<keyword evidence="5 9" id="KW-0653">Protein transport</keyword>
<dbReference type="Gene3D" id="3.30.70.3220">
    <property type="match status" value="1"/>
</dbReference>
<feature type="compositionally biased region" description="Gly residues" evidence="10">
    <location>
        <begin position="621"/>
        <end position="632"/>
    </location>
</feature>
<dbReference type="InterPro" id="IPR054384">
    <property type="entry name" value="SecDF_P1_head"/>
</dbReference>
<evidence type="ECO:0000256" key="5">
    <source>
        <dbReference type="ARBA" id="ARBA00022927"/>
    </source>
</evidence>
<feature type="compositionally biased region" description="Basic and acidic residues" evidence="10">
    <location>
        <begin position="641"/>
        <end position="669"/>
    </location>
</feature>
<feature type="region of interest" description="Disordered" evidence="10">
    <location>
        <begin position="127"/>
        <end position="189"/>
    </location>
</feature>
<feature type="transmembrane region" description="Helical" evidence="9">
    <location>
        <begin position="519"/>
        <end position="538"/>
    </location>
</feature>
<keyword evidence="3 9" id="KW-1003">Cell membrane</keyword>
<accession>A0ABS3IC44</accession>
<comment type="similarity">
    <text evidence="9">Belongs to the SecD/SecF family. SecD subfamily.</text>
</comment>
<feature type="domain" description="Protein translocase subunit SecDF P1" evidence="12">
    <location>
        <begin position="63"/>
        <end position="119"/>
    </location>
</feature>
<feature type="transmembrane region" description="Helical" evidence="9">
    <location>
        <begin position="495"/>
        <end position="513"/>
    </location>
</feature>
<dbReference type="InterPro" id="IPR022813">
    <property type="entry name" value="SecD/SecF_arch_bac"/>
</dbReference>
<dbReference type="NCBIfam" id="TIGR01129">
    <property type="entry name" value="secD"/>
    <property type="match status" value="1"/>
</dbReference>
<feature type="region of interest" description="Disordered" evidence="10">
    <location>
        <begin position="224"/>
        <end position="245"/>
    </location>
</feature>
<reference evidence="14 15" key="1">
    <citation type="submission" date="2021-03" db="EMBL/GenBank/DDBJ databases">
        <authorList>
            <person name="Xin L."/>
        </authorList>
    </citation>
    <scope>NUCLEOTIDE SEQUENCE [LARGE SCALE GENOMIC DNA]</scope>
    <source>
        <strain evidence="14 15">XHU 5031</strain>
    </source>
</reference>
<evidence type="ECO:0000256" key="9">
    <source>
        <dbReference type="HAMAP-Rule" id="MF_01463"/>
    </source>
</evidence>
<evidence type="ECO:0000313" key="15">
    <source>
        <dbReference type="Proteomes" id="UP000664617"/>
    </source>
</evidence>
<comment type="subunit">
    <text evidence="9">Forms a complex with SecF. Part of the essential Sec protein translocation apparatus which comprises SecA, SecYEG and auxiliary proteins SecDF. Other proteins may also be involved.</text>
</comment>
<evidence type="ECO:0000256" key="10">
    <source>
        <dbReference type="SAM" id="MobiDB-lite"/>
    </source>
</evidence>
<keyword evidence="2 9" id="KW-0813">Transport</keyword>
<keyword evidence="4 9" id="KW-0812">Transmembrane</keyword>
<keyword evidence="15" id="KW-1185">Reference proteome</keyword>
<dbReference type="InterPro" id="IPR048631">
    <property type="entry name" value="SecD_1st"/>
</dbReference>
<comment type="caution">
    <text evidence="14">The sequence shown here is derived from an EMBL/GenBank/DDBJ whole genome shotgun (WGS) entry which is preliminary data.</text>
</comment>
<dbReference type="InterPro" id="IPR048634">
    <property type="entry name" value="SecD_SecF_C"/>
</dbReference>
<organism evidence="14 15">
    <name type="scientific">Myceligenerans salitolerans</name>
    <dbReference type="NCBI Taxonomy" id="1230528"/>
    <lineage>
        <taxon>Bacteria</taxon>
        <taxon>Bacillati</taxon>
        <taxon>Actinomycetota</taxon>
        <taxon>Actinomycetes</taxon>
        <taxon>Micrococcales</taxon>
        <taxon>Promicromonosporaceae</taxon>
        <taxon>Myceligenerans</taxon>
    </lineage>
</organism>
<comment type="subcellular location">
    <subcellularLocation>
        <location evidence="1 9">Cell membrane</location>
        <topology evidence="1 9">Multi-pass membrane protein</topology>
    </subcellularLocation>
</comment>
<evidence type="ECO:0000256" key="1">
    <source>
        <dbReference type="ARBA" id="ARBA00004651"/>
    </source>
</evidence>
<keyword evidence="7 9" id="KW-0811">Translocation</keyword>
<feature type="transmembrane region" description="Helical" evidence="9">
    <location>
        <begin position="416"/>
        <end position="438"/>
    </location>
</feature>